<dbReference type="PANTHER" id="PTHR42706">
    <property type="entry name" value="FORMYLTETRAHYDROFOLATE DEFORMYLASE"/>
    <property type="match status" value="1"/>
</dbReference>
<proteinExistence type="predicted"/>
<evidence type="ECO:0000256" key="2">
    <source>
        <dbReference type="ARBA" id="ARBA00022801"/>
    </source>
</evidence>
<dbReference type="InterPro" id="IPR002376">
    <property type="entry name" value="Formyl_transf_N"/>
</dbReference>
<organism evidence="5">
    <name type="scientific">Selaginella moellendorffii</name>
    <name type="common">Spikemoss</name>
    <dbReference type="NCBI Taxonomy" id="88036"/>
    <lineage>
        <taxon>Eukaryota</taxon>
        <taxon>Viridiplantae</taxon>
        <taxon>Streptophyta</taxon>
        <taxon>Embryophyta</taxon>
        <taxon>Tracheophyta</taxon>
        <taxon>Lycopodiopsida</taxon>
        <taxon>Selaginellales</taxon>
        <taxon>Selaginellaceae</taxon>
        <taxon>Selaginella</taxon>
    </lineage>
</organism>
<dbReference type="PRINTS" id="PR01575">
    <property type="entry name" value="FFH4HYDRLASE"/>
</dbReference>
<dbReference type="InterPro" id="IPR036477">
    <property type="entry name" value="Formyl_transf_N_sf"/>
</dbReference>
<dbReference type="EMBL" id="GL377596">
    <property type="protein sequence ID" value="EFJ22336.1"/>
    <property type="molecule type" value="Genomic_DNA"/>
</dbReference>
<dbReference type="InterPro" id="IPR001555">
    <property type="entry name" value="GART_AS"/>
</dbReference>
<dbReference type="GO" id="GO:0008864">
    <property type="term" value="F:formyltetrahydrofolate deformylase activity"/>
    <property type="evidence" value="ECO:0007669"/>
    <property type="project" value="InterPro"/>
</dbReference>
<dbReference type="AlphaFoldDB" id="D8RZP7"/>
<keyword evidence="5" id="KW-1185">Reference proteome</keyword>
<dbReference type="PROSITE" id="PS00373">
    <property type="entry name" value="GART"/>
    <property type="match status" value="1"/>
</dbReference>
<reference evidence="4 5" key="1">
    <citation type="journal article" date="2011" name="Science">
        <title>The Selaginella genome identifies genetic changes associated with the evolution of vascular plants.</title>
        <authorList>
            <person name="Banks J.A."/>
            <person name="Nishiyama T."/>
            <person name="Hasebe M."/>
            <person name="Bowman J.L."/>
            <person name="Gribskov M."/>
            <person name="dePamphilis C."/>
            <person name="Albert V.A."/>
            <person name="Aono N."/>
            <person name="Aoyama T."/>
            <person name="Ambrose B.A."/>
            <person name="Ashton N.W."/>
            <person name="Axtell M.J."/>
            <person name="Barker E."/>
            <person name="Barker M.S."/>
            <person name="Bennetzen J.L."/>
            <person name="Bonawitz N.D."/>
            <person name="Chapple C."/>
            <person name="Cheng C."/>
            <person name="Correa L.G."/>
            <person name="Dacre M."/>
            <person name="DeBarry J."/>
            <person name="Dreyer I."/>
            <person name="Elias M."/>
            <person name="Engstrom E.M."/>
            <person name="Estelle M."/>
            <person name="Feng L."/>
            <person name="Finet C."/>
            <person name="Floyd S.K."/>
            <person name="Frommer W.B."/>
            <person name="Fujita T."/>
            <person name="Gramzow L."/>
            <person name="Gutensohn M."/>
            <person name="Harholt J."/>
            <person name="Hattori M."/>
            <person name="Heyl A."/>
            <person name="Hirai T."/>
            <person name="Hiwatashi Y."/>
            <person name="Ishikawa M."/>
            <person name="Iwata M."/>
            <person name="Karol K.G."/>
            <person name="Koehler B."/>
            <person name="Kolukisaoglu U."/>
            <person name="Kubo M."/>
            <person name="Kurata T."/>
            <person name="Lalonde S."/>
            <person name="Li K."/>
            <person name="Li Y."/>
            <person name="Litt A."/>
            <person name="Lyons E."/>
            <person name="Manning G."/>
            <person name="Maruyama T."/>
            <person name="Michael T.P."/>
            <person name="Mikami K."/>
            <person name="Miyazaki S."/>
            <person name="Morinaga S."/>
            <person name="Murata T."/>
            <person name="Mueller-Roeber B."/>
            <person name="Nelson D.R."/>
            <person name="Obara M."/>
            <person name="Oguri Y."/>
            <person name="Olmstead R.G."/>
            <person name="Onodera N."/>
            <person name="Petersen B.L."/>
            <person name="Pils B."/>
            <person name="Prigge M."/>
            <person name="Rensing S.A."/>
            <person name="Riano-Pachon D.M."/>
            <person name="Roberts A.W."/>
            <person name="Sato Y."/>
            <person name="Scheller H.V."/>
            <person name="Schulz B."/>
            <person name="Schulz C."/>
            <person name="Shakirov E.V."/>
            <person name="Shibagaki N."/>
            <person name="Shinohara N."/>
            <person name="Shippen D.E."/>
            <person name="Soerensen I."/>
            <person name="Sotooka R."/>
            <person name="Sugimoto N."/>
            <person name="Sugita M."/>
            <person name="Sumikawa N."/>
            <person name="Tanurdzic M."/>
            <person name="Theissen G."/>
            <person name="Ulvskov P."/>
            <person name="Wakazuki S."/>
            <person name="Weng J.K."/>
            <person name="Willats W.W."/>
            <person name="Wipf D."/>
            <person name="Wolf P.G."/>
            <person name="Yang L."/>
            <person name="Zimmer A.D."/>
            <person name="Zhu Q."/>
            <person name="Mitros T."/>
            <person name="Hellsten U."/>
            <person name="Loque D."/>
            <person name="Otillar R."/>
            <person name="Salamov A."/>
            <person name="Schmutz J."/>
            <person name="Shapiro H."/>
            <person name="Lindquist E."/>
            <person name="Lucas S."/>
            <person name="Rokhsar D."/>
            <person name="Grigoriev I.V."/>
        </authorList>
    </citation>
    <scope>NUCLEOTIDE SEQUENCE [LARGE SCALE GENOMIC DNA]</scope>
</reference>
<dbReference type="CDD" id="cd04875">
    <property type="entry name" value="ACT_F4HF-DF"/>
    <property type="match status" value="1"/>
</dbReference>
<dbReference type="Pfam" id="PF00551">
    <property type="entry name" value="Formyl_trans_N"/>
    <property type="match status" value="1"/>
</dbReference>
<evidence type="ECO:0000256" key="1">
    <source>
        <dbReference type="ARBA" id="ARBA00022563"/>
    </source>
</evidence>
<dbReference type="GO" id="GO:0006730">
    <property type="term" value="P:one-carbon metabolic process"/>
    <property type="evidence" value="ECO:0007669"/>
    <property type="project" value="UniProtKB-KW"/>
</dbReference>
<dbReference type="STRING" id="88036.D8RZP7"/>
<dbReference type="HOGENOM" id="CLU_038395_3_1_1"/>
<dbReference type="CDD" id="cd08648">
    <property type="entry name" value="FMT_core_Formyl-FH4-Hydrolase_C"/>
    <property type="match status" value="1"/>
</dbReference>
<protein>
    <recommendedName>
        <fullName evidence="3">ACT domain-containing protein</fullName>
    </recommendedName>
</protein>
<dbReference type="Gramene" id="EFJ22336">
    <property type="protein sequence ID" value="EFJ22336"/>
    <property type="gene ID" value="SELMODRAFT_105423"/>
</dbReference>
<dbReference type="SUPFAM" id="SSF53328">
    <property type="entry name" value="Formyltransferase"/>
    <property type="match status" value="1"/>
</dbReference>
<dbReference type="FunCoup" id="D8RZP7">
    <property type="interactions" value="177"/>
</dbReference>
<dbReference type="InterPro" id="IPR004810">
    <property type="entry name" value="PurU"/>
</dbReference>
<name>D8RZP7_SELML</name>
<dbReference type="PANTHER" id="PTHR42706:SF1">
    <property type="entry name" value="FORMYLTETRAHYDROFOLATE DEFORMYLASE 2, MITOCHONDRIAL"/>
    <property type="match status" value="1"/>
</dbReference>
<dbReference type="GO" id="GO:0006189">
    <property type="term" value="P:'de novo' IMP biosynthetic process"/>
    <property type="evidence" value="ECO:0007669"/>
    <property type="project" value="InterPro"/>
</dbReference>
<dbReference type="PROSITE" id="PS51671">
    <property type="entry name" value="ACT"/>
    <property type="match status" value="1"/>
</dbReference>
<accession>D8RZP7</accession>
<evidence type="ECO:0000313" key="5">
    <source>
        <dbReference type="Proteomes" id="UP000001514"/>
    </source>
</evidence>
<dbReference type="KEGG" id="smo:SELMODRAFT_105423"/>
<dbReference type="NCBIfam" id="NF004684">
    <property type="entry name" value="PRK06027.1"/>
    <property type="match status" value="1"/>
</dbReference>
<feature type="domain" description="ACT" evidence="3">
    <location>
        <begin position="28"/>
        <end position="113"/>
    </location>
</feature>
<dbReference type="Gene3D" id="3.40.50.170">
    <property type="entry name" value="Formyl transferase, N-terminal domain"/>
    <property type="match status" value="1"/>
</dbReference>
<dbReference type="InterPro" id="IPR044074">
    <property type="entry name" value="PurU_ACT"/>
</dbReference>
<dbReference type="InterPro" id="IPR045865">
    <property type="entry name" value="ACT-like_dom_sf"/>
</dbReference>
<dbReference type="OMA" id="YQAHERG"/>
<sequence>MAKSLLALGSRHQRRLYSSTSKLTHHGIHVLQCPDQVGIVARISDCLSGHGANITSTDIFVDMDSRDEPVFNSRCQFSFNPVQWTREEMENSFQEIGKQFVGKSVVNVPGMDRDMKVAVFASLQDHCLVNLLHRWQDGMLPVQIECVISNHVRGEDTHIWRFLKRHGIPYHYLPTTKTNKREDDILELVSGTDFLVLARYMQILSGDFIARYGKDIINIHHGLLPSFKGANPYRQAYEAGVKLIGATTHFVCEELDAGPIIEQMVERVSHRDTLESFAMKSESLERQCLDRAIKYYCEQRILRYGRDKTKTIVFA</sequence>
<dbReference type="InterPro" id="IPR002912">
    <property type="entry name" value="ACT_dom"/>
</dbReference>
<dbReference type="PIRSF" id="PIRSF036480">
    <property type="entry name" value="FormyFH4_hydr"/>
    <property type="match status" value="1"/>
</dbReference>
<dbReference type="OrthoDB" id="4239773at2759"/>
<dbReference type="InParanoid" id="D8RZP7"/>
<dbReference type="InterPro" id="IPR041729">
    <property type="entry name" value="Formyl-FH4-Hydrolase_C"/>
</dbReference>
<evidence type="ECO:0000259" key="3">
    <source>
        <dbReference type="PROSITE" id="PS51671"/>
    </source>
</evidence>
<keyword evidence="1" id="KW-0554">One-carbon metabolism</keyword>
<keyword evidence="2" id="KW-0378">Hydrolase</keyword>
<dbReference type="SUPFAM" id="SSF55021">
    <property type="entry name" value="ACT-like"/>
    <property type="match status" value="1"/>
</dbReference>
<evidence type="ECO:0000313" key="4">
    <source>
        <dbReference type="EMBL" id="EFJ22336.1"/>
    </source>
</evidence>
<dbReference type="Proteomes" id="UP000001514">
    <property type="component" value="Unassembled WGS sequence"/>
</dbReference>
<dbReference type="eggNOG" id="KOG3076">
    <property type="taxonomic scope" value="Eukaryota"/>
</dbReference>
<gene>
    <name evidence="4" type="ORF">SELMODRAFT_105423</name>
</gene>
<dbReference type="Gene3D" id="3.30.70.260">
    <property type="match status" value="1"/>
</dbReference>